<dbReference type="Pfam" id="PF19955">
    <property type="entry name" value="EAD1"/>
    <property type="match status" value="1"/>
</dbReference>
<protein>
    <submittedName>
        <fullName evidence="3">Peptidase C14 caspase catalytic subunit p20</fullName>
    </submittedName>
</protein>
<dbReference type="GO" id="GO:0006508">
    <property type="term" value="P:proteolysis"/>
    <property type="evidence" value="ECO:0007669"/>
    <property type="project" value="InterPro"/>
</dbReference>
<name>A0A1Q8EQ52_9PSED</name>
<evidence type="ECO:0000313" key="4">
    <source>
        <dbReference type="Proteomes" id="UP000185578"/>
    </source>
</evidence>
<dbReference type="SUPFAM" id="SSF52129">
    <property type="entry name" value="Caspase-like"/>
    <property type="match status" value="1"/>
</dbReference>
<gene>
    <name evidence="3" type="ORF">BTN82_12745</name>
</gene>
<dbReference type="EMBL" id="MSCT01000010">
    <property type="protein sequence ID" value="OLF53923.1"/>
    <property type="molecule type" value="Genomic_DNA"/>
</dbReference>
<evidence type="ECO:0000259" key="1">
    <source>
        <dbReference type="Pfam" id="PF00656"/>
    </source>
</evidence>
<dbReference type="InterPro" id="IPR011600">
    <property type="entry name" value="Pept_C14_caspase"/>
</dbReference>
<evidence type="ECO:0000259" key="2">
    <source>
        <dbReference type="Pfam" id="PF19955"/>
    </source>
</evidence>
<organism evidence="3 4">
    <name type="scientific">Pseudomonas chlororaphis</name>
    <dbReference type="NCBI Taxonomy" id="587753"/>
    <lineage>
        <taxon>Bacteria</taxon>
        <taxon>Pseudomonadati</taxon>
        <taxon>Pseudomonadota</taxon>
        <taxon>Gammaproteobacteria</taxon>
        <taxon>Pseudomonadales</taxon>
        <taxon>Pseudomonadaceae</taxon>
        <taxon>Pseudomonas</taxon>
    </lineage>
</organism>
<proteinExistence type="predicted"/>
<dbReference type="GO" id="GO:0004197">
    <property type="term" value="F:cysteine-type endopeptidase activity"/>
    <property type="evidence" value="ECO:0007669"/>
    <property type="project" value="InterPro"/>
</dbReference>
<feature type="domain" description="Effector-associated" evidence="2">
    <location>
        <begin position="279"/>
        <end position="364"/>
    </location>
</feature>
<accession>A0A1Q8EQ52</accession>
<dbReference type="Proteomes" id="UP000185578">
    <property type="component" value="Unassembled WGS sequence"/>
</dbReference>
<dbReference type="InterPro" id="IPR045430">
    <property type="entry name" value="EAD1"/>
</dbReference>
<dbReference type="PANTHER" id="PTHR48104">
    <property type="entry name" value="METACASPASE-4"/>
    <property type="match status" value="1"/>
</dbReference>
<dbReference type="PANTHER" id="PTHR48104:SF30">
    <property type="entry name" value="METACASPASE-1"/>
    <property type="match status" value="1"/>
</dbReference>
<dbReference type="RefSeq" id="WP_075119469.1">
    <property type="nucleotide sequence ID" value="NZ_MSCT01000010.1"/>
</dbReference>
<dbReference type="InterPro" id="IPR029030">
    <property type="entry name" value="Caspase-like_dom_sf"/>
</dbReference>
<dbReference type="Pfam" id="PF00656">
    <property type="entry name" value="Peptidase_C14"/>
    <property type="match status" value="1"/>
</dbReference>
<sequence length="366" mass="39405">MNTREVIEVDEKTPFAGWHALVVAVANYAQVPVLPRSILNDAQDVVSTLTSAAHCGYAQQNVKLLLDTQATLDAIRQELDALAARAQPSDTVLIFFSGHGARLGDESALVPVDCDTHRVAQTTLLEQEFSTALARIKAERLVVLIDACHAGAAASFKSIGATLDLGFNEKSLNQLAQGTGRVMIASSRATEYSYALGGARNSLFTEHLLGALRGGARTQGDGLIRVFEVFNYVSERVRHAMPGQQHPIFKASDLEDNFPIALELGGVKRLDATSAVADSGKVWRQLEEILSDLYPAGPQDQELWLRAGGDISRLRLGGSGRATWFAALRTLRQGGGGAEINQNSLIDSALQDFPHHQELKNLANGS</sequence>
<comment type="caution">
    <text evidence="3">The sequence shown here is derived from an EMBL/GenBank/DDBJ whole genome shotgun (WGS) entry which is preliminary data.</text>
</comment>
<feature type="domain" description="Peptidase C14 caspase" evidence="1">
    <location>
        <begin position="19"/>
        <end position="258"/>
    </location>
</feature>
<evidence type="ECO:0000313" key="3">
    <source>
        <dbReference type="EMBL" id="OLF53923.1"/>
    </source>
</evidence>
<dbReference type="OrthoDB" id="161433at2"/>
<dbReference type="Gene3D" id="3.40.50.1460">
    <property type="match status" value="1"/>
</dbReference>
<dbReference type="AlphaFoldDB" id="A0A1Q8EQ52"/>
<reference evidence="3 4" key="1">
    <citation type="submission" date="2016-12" db="EMBL/GenBank/DDBJ databases">
        <authorList>
            <person name="Song W.-J."/>
            <person name="Kurnit D.M."/>
        </authorList>
    </citation>
    <scope>NUCLEOTIDE SEQUENCE [LARGE SCALE GENOMIC DNA]</scope>
    <source>
        <strain evidence="3 4">PCL1601</strain>
    </source>
</reference>
<dbReference type="InterPro" id="IPR050452">
    <property type="entry name" value="Metacaspase"/>
</dbReference>
<dbReference type="GO" id="GO:0005737">
    <property type="term" value="C:cytoplasm"/>
    <property type="evidence" value="ECO:0007669"/>
    <property type="project" value="TreeGrafter"/>
</dbReference>